<dbReference type="Proteomes" id="UP000694569">
    <property type="component" value="Unplaced"/>
</dbReference>
<dbReference type="AlphaFoldDB" id="A0A8C5QII9"/>
<name>A0A8C5QII9_9ANUR</name>
<dbReference type="OrthoDB" id="10008580at2759"/>
<reference evidence="2" key="1">
    <citation type="submission" date="2025-08" db="UniProtKB">
        <authorList>
            <consortium name="Ensembl"/>
        </authorList>
    </citation>
    <scope>IDENTIFICATION</scope>
</reference>
<evidence type="ECO:0000313" key="2">
    <source>
        <dbReference type="Ensembl" id="ENSLLEP00000038048.1"/>
    </source>
</evidence>
<evidence type="ECO:0000256" key="1">
    <source>
        <dbReference type="SAM" id="MobiDB-lite"/>
    </source>
</evidence>
<organism evidence="2 3">
    <name type="scientific">Leptobrachium leishanense</name>
    <name type="common">Leishan spiny toad</name>
    <dbReference type="NCBI Taxonomy" id="445787"/>
    <lineage>
        <taxon>Eukaryota</taxon>
        <taxon>Metazoa</taxon>
        <taxon>Chordata</taxon>
        <taxon>Craniata</taxon>
        <taxon>Vertebrata</taxon>
        <taxon>Euteleostomi</taxon>
        <taxon>Amphibia</taxon>
        <taxon>Batrachia</taxon>
        <taxon>Anura</taxon>
        <taxon>Pelobatoidea</taxon>
        <taxon>Megophryidae</taxon>
        <taxon>Leptobrachium</taxon>
    </lineage>
</organism>
<protein>
    <submittedName>
        <fullName evidence="2">Uncharacterized protein</fullName>
    </submittedName>
</protein>
<keyword evidence="3" id="KW-1185">Reference proteome</keyword>
<reference evidence="2" key="2">
    <citation type="submission" date="2025-09" db="UniProtKB">
        <authorList>
            <consortium name="Ensembl"/>
        </authorList>
    </citation>
    <scope>IDENTIFICATION</scope>
</reference>
<accession>A0A8C5QII9</accession>
<evidence type="ECO:0000313" key="3">
    <source>
        <dbReference type="Proteomes" id="UP000694569"/>
    </source>
</evidence>
<sequence>MSKAGPAGANGPLERGASIDSIQSVDSVALERLQTTTTANCEMAILPLALLLELQPQYLRTEGDALTSVNHAGGYNVISDGSAVYDGRQCQIVNYIERKVELKSHTDYKDYRETILSKPILFITNAKKSDANEAKTFAFIVNTRHPKVKAQVEGGMNDVISSVMGENYQLQLNFQNVVKDYLGHQYQLVEDNLSFLYTFKADVFLDIFHLLGFSKKTCHINGTVLNLLCTAPAKKEKVRRFLYKMTNPLVRMRSSNDNRQLSSFSSFEMISEDPFGPPVSPVEGPAAPPNCEGPFGPPESPVEEPAVPPKSEDPSGPPELPVKEPAVPPKSEDPSGPPELPVKEPAVPPKSEDPSGPPELPVKEPAVPPKSEDPSGPPELPVKEPAAVPDP</sequence>
<feature type="region of interest" description="Disordered" evidence="1">
    <location>
        <begin position="272"/>
        <end position="391"/>
    </location>
</feature>
<dbReference type="Ensembl" id="ENSLLET00000039524.1">
    <property type="protein sequence ID" value="ENSLLEP00000038048.1"/>
    <property type="gene ID" value="ENSLLEG00000024118.1"/>
</dbReference>
<proteinExistence type="predicted"/>
<dbReference type="GeneTree" id="ENSGT00390000018451"/>